<evidence type="ECO:0000256" key="2">
    <source>
        <dbReference type="SAM" id="Phobius"/>
    </source>
</evidence>
<evidence type="ECO:0000313" key="3">
    <source>
        <dbReference type="EMBL" id="MDY5153619.1"/>
    </source>
</evidence>
<reference evidence="5" key="1">
    <citation type="submission" date="2016-10" db="EMBL/GenBank/DDBJ databases">
        <authorList>
            <person name="Varghese N."/>
        </authorList>
    </citation>
    <scope>NUCLEOTIDE SEQUENCE [LARGE SCALE GENOMIC DNA]</scope>
    <source>
        <strain evidence="5">DSM 20639</strain>
    </source>
</reference>
<keyword evidence="5" id="KW-1185">Reference proteome</keyword>
<evidence type="ECO:0000313" key="4">
    <source>
        <dbReference type="EMBL" id="SDE23485.1"/>
    </source>
</evidence>
<dbReference type="Proteomes" id="UP000182744">
    <property type="component" value="Unassembled WGS sequence"/>
</dbReference>
<sequence>MSNSESQPHESGQSATPTSPTSAPQAQAYANPAHPRQTTYPGPQSYQGPQSYPGTQAYPGPQAYPSPAYPGTNQAFPAQGYPAYPPYGSIPTPPVQNKTARVARGIGVFNLCFGVLLAIGLFTFPVLTGQVDAGSTAEETLLSTLIYTDADLPFLLALAGIVAAIIGAVFAFYRGRLSTLAAVLVPLGGAVLAGALLAFCRADAVRLTIDFGAAYGWGFWVYVVGAGVLIVTGFAQIVALARAAKLQSAAR</sequence>
<keyword evidence="2" id="KW-0812">Transmembrane</keyword>
<feature type="transmembrane region" description="Helical" evidence="2">
    <location>
        <begin position="152"/>
        <end position="173"/>
    </location>
</feature>
<reference evidence="4" key="2">
    <citation type="submission" date="2016-10" db="EMBL/GenBank/DDBJ databases">
        <authorList>
            <person name="de Groot N.N."/>
        </authorList>
    </citation>
    <scope>NUCLEOTIDE SEQUENCE [LARGE SCALE GENOMIC DNA]</scope>
    <source>
        <strain evidence="4">DSM 20639</strain>
    </source>
</reference>
<organism evidence="4 5">
    <name type="scientific">Actinobaculum suis</name>
    <dbReference type="NCBI Taxonomy" id="1657"/>
    <lineage>
        <taxon>Bacteria</taxon>
        <taxon>Bacillati</taxon>
        <taxon>Actinomycetota</taxon>
        <taxon>Actinomycetes</taxon>
        <taxon>Actinomycetales</taxon>
        <taxon>Actinomycetaceae</taxon>
        <taxon>Actinobaculum</taxon>
    </lineage>
</organism>
<accession>A0A1G7BB66</accession>
<proteinExistence type="predicted"/>
<dbReference type="AlphaFoldDB" id="A0A1G7BB66"/>
<name>A0A1G7BB66_9ACTO</name>
<dbReference type="EMBL" id="FNAU01000004">
    <property type="protein sequence ID" value="SDE23485.1"/>
    <property type="molecule type" value="Genomic_DNA"/>
</dbReference>
<feature type="region of interest" description="Disordered" evidence="1">
    <location>
        <begin position="1"/>
        <end position="71"/>
    </location>
</feature>
<keyword evidence="2" id="KW-1133">Transmembrane helix</keyword>
<feature type="transmembrane region" description="Helical" evidence="2">
    <location>
        <begin position="219"/>
        <end position="241"/>
    </location>
</feature>
<reference evidence="3" key="3">
    <citation type="submission" date="2023-10" db="EMBL/GenBank/DDBJ databases">
        <title>Whole Genome based description of the genera Actinobaculum and Actinotignum reveals a complex phylogenetic relationship within the species included in the genus Actinotignum.</title>
        <authorList>
            <person name="Jensen C.S."/>
            <person name="Dargis R."/>
            <person name="Kemp M."/>
            <person name="Christensen J.J."/>
        </authorList>
    </citation>
    <scope>NUCLEOTIDE SEQUENCE</scope>
    <source>
        <strain evidence="3">Actinobaculum_suis_CCUG19206T</strain>
    </source>
</reference>
<feature type="compositionally biased region" description="Polar residues" evidence="1">
    <location>
        <begin position="36"/>
        <end position="54"/>
    </location>
</feature>
<gene>
    <name evidence="3" type="ORF">R6G71_06100</name>
    <name evidence="4" type="ORF">SAMN05421878_10470</name>
</gene>
<evidence type="ECO:0000313" key="5">
    <source>
        <dbReference type="Proteomes" id="UP000182744"/>
    </source>
</evidence>
<feature type="compositionally biased region" description="Polar residues" evidence="1">
    <location>
        <begin position="1"/>
        <end position="25"/>
    </location>
</feature>
<evidence type="ECO:0000256" key="1">
    <source>
        <dbReference type="SAM" id="MobiDB-lite"/>
    </source>
</evidence>
<dbReference type="RefSeq" id="WP_074661597.1">
    <property type="nucleotide sequence ID" value="NZ_FNAU01000004.1"/>
</dbReference>
<dbReference type="Proteomes" id="UP001273799">
    <property type="component" value="Unassembled WGS sequence"/>
</dbReference>
<keyword evidence="2" id="KW-0472">Membrane</keyword>
<protein>
    <submittedName>
        <fullName evidence="4">Uncharacterized protein</fullName>
    </submittedName>
</protein>
<dbReference type="EMBL" id="JAWNFU010000003">
    <property type="protein sequence ID" value="MDY5153619.1"/>
    <property type="molecule type" value="Genomic_DNA"/>
</dbReference>
<feature type="transmembrane region" description="Helical" evidence="2">
    <location>
        <begin position="106"/>
        <end position="127"/>
    </location>
</feature>
<feature type="transmembrane region" description="Helical" evidence="2">
    <location>
        <begin position="180"/>
        <end position="199"/>
    </location>
</feature>